<organism evidence="4 5">
    <name type="scientific">Metabacillus arenae</name>
    <dbReference type="NCBI Taxonomy" id="2771434"/>
    <lineage>
        <taxon>Bacteria</taxon>
        <taxon>Bacillati</taxon>
        <taxon>Bacillota</taxon>
        <taxon>Bacilli</taxon>
        <taxon>Bacillales</taxon>
        <taxon>Bacillaceae</taxon>
        <taxon>Metabacillus</taxon>
    </lineage>
</organism>
<dbReference type="Pfam" id="PF05949">
    <property type="entry name" value="DUF881"/>
    <property type="match status" value="1"/>
</dbReference>
<reference evidence="4" key="1">
    <citation type="submission" date="2020-09" db="EMBL/GenBank/DDBJ databases">
        <title>A novel bacterium of genus Bacillus, isolated from South China Sea.</title>
        <authorList>
            <person name="Huang H."/>
            <person name="Mo K."/>
            <person name="Hu Y."/>
        </authorList>
    </citation>
    <scope>NUCLEOTIDE SEQUENCE</scope>
    <source>
        <strain evidence="4">IB182487</strain>
    </source>
</reference>
<dbReference type="Gene3D" id="3.30.70.1880">
    <property type="entry name" value="Protein of unknown function DUF881"/>
    <property type="match status" value="1"/>
</dbReference>
<accession>A0A926RXA8</accession>
<evidence type="ECO:0000256" key="2">
    <source>
        <dbReference type="SAM" id="Coils"/>
    </source>
</evidence>
<feature type="transmembrane region" description="Helical" evidence="3">
    <location>
        <begin position="7"/>
        <end position="26"/>
    </location>
</feature>
<evidence type="ECO:0000313" key="5">
    <source>
        <dbReference type="Proteomes" id="UP000626844"/>
    </source>
</evidence>
<evidence type="ECO:0000256" key="1">
    <source>
        <dbReference type="ARBA" id="ARBA00009108"/>
    </source>
</evidence>
<keyword evidence="3" id="KW-0812">Transmembrane</keyword>
<sequence>MKPKVKLRASFAVITAIFGFMLAIQFQSIKEPVVRETRDIWQIQEDLSKEQQLQLELLAEIRKYEQLIKNYEDEVSDSSETALNETLNQLKEDAGLSEVSGKGIVIKIKPLMKEELLGAELENVSPDLIKRLINELNSYEADHISINGRRLVNTSVIRDINQITKIDGYSLNTYPIEIKVIGKDPEKLYNRMSASTIGDLFALDNLVLDITQPDENLIIPAYDESIRVKHLKPVKTEKGGES</sequence>
<dbReference type="PANTHER" id="PTHR37313:SF2">
    <property type="entry name" value="UPF0749 PROTEIN YLXX"/>
    <property type="match status" value="1"/>
</dbReference>
<dbReference type="EMBL" id="JACXAI010000006">
    <property type="protein sequence ID" value="MBD1379937.1"/>
    <property type="molecule type" value="Genomic_DNA"/>
</dbReference>
<evidence type="ECO:0000256" key="3">
    <source>
        <dbReference type="SAM" id="Phobius"/>
    </source>
</evidence>
<dbReference type="Proteomes" id="UP000626844">
    <property type="component" value="Unassembled WGS sequence"/>
</dbReference>
<keyword evidence="3" id="KW-1133">Transmembrane helix</keyword>
<dbReference type="PANTHER" id="PTHR37313">
    <property type="entry name" value="UPF0749 PROTEIN RV1825"/>
    <property type="match status" value="1"/>
</dbReference>
<proteinExistence type="inferred from homology"/>
<dbReference type="RefSeq" id="WP_191157031.1">
    <property type="nucleotide sequence ID" value="NZ_JACXAI010000006.1"/>
</dbReference>
<dbReference type="InterPro" id="IPR010273">
    <property type="entry name" value="DUF881"/>
</dbReference>
<keyword evidence="3" id="KW-0472">Membrane</keyword>
<comment type="similarity">
    <text evidence="1">Belongs to the UPF0749 family.</text>
</comment>
<keyword evidence="5" id="KW-1185">Reference proteome</keyword>
<gene>
    <name evidence="4" type="ORF">IC621_06840</name>
</gene>
<comment type="caution">
    <text evidence="4">The sequence shown here is derived from an EMBL/GenBank/DDBJ whole genome shotgun (WGS) entry which is preliminary data.</text>
</comment>
<keyword evidence="2" id="KW-0175">Coiled coil</keyword>
<evidence type="ECO:0000313" key="4">
    <source>
        <dbReference type="EMBL" id="MBD1379937.1"/>
    </source>
</evidence>
<name>A0A926RXA8_9BACI</name>
<dbReference type="AlphaFoldDB" id="A0A926RXA8"/>
<feature type="coiled-coil region" evidence="2">
    <location>
        <begin position="54"/>
        <end position="81"/>
    </location>
</feature>
<protein>
    <submittedName>
        <fullName evidence="4">DUF881 domain-containing protein</fullName>
    </submittedName>
</protein>